<dbReference type="GO" id="GO:0016787">
    <property type="term" value="F:hydrolase activity"/>
    <property type="evidence" value="ECO:0007669"/>
    <property type="project" value="UniProtKB-KW"/>
</dbReference>
<keyword evidence="3" id="KW-0378">Hydrolase</keyword>
<dbReference type="InterPro" id="IPR011337">
    <property type="entry name" value="DNA_rep_MutH/RE_typeII_Sau3AI"/>
</dbReference>
<dbReference type="GO" id="GO:0004519">
    <property type="term" value="F:endonuclease activity"/>
    <property type="evidence" value="ECO:0007669"/>
    <property type="project" value="UniProtKB-KW"/>
</dbReference>
<name>A0A3A1YS09_9GAMM</name>
<dbReference type="AlphaFoldDB" id="A0A3A1YS09"/>
<evidence type="ECO:0000313" key="6">
    <source>
        <dbReference type="Proteomes" id="UP000265916"/>
    </source>
</evidence>
<dbReference type="OrthoDB" id="5634909at2"/>
<evidence type="ECO:0000256" key="1">
    <source>
        <dbReference type="ARBA" id="ARBA00022722"/>
    </source>
</evidence>
<feature type="domain" description="DNA mismatch repair MutH/Type II restriction enzyme Sau3AI" evidence="4">
    <location>
        <begin position="117"/>
        <end position="215"/>
    </location>
</feature>
<reference evidence="5 6" key="1">
    <citation type="submission" date="2017-08" db="EMBL/GenBank/DDBJ databases">
        <title>Reclassification of Bisgaard taxon 37 and 44.</title>
        <authorList>
            <person name="Christensen H."/>
        </authorList>
    </citation>
    <scope>NUCLEOTIDE SEQUENCE [LARGE SCALE GENOMIC DNA]</scope>
    <source>
        <strain evidence="5 6">111</strain>
    </source>
</reference>
<evidence type="ECO:0000256" key="3">
    <source>
        <dbReference type="ARBA" id="ARBA00022801"/>
    </source>
</evidence>
<dbReference type="CDD" id="cd00583">
    <property type="entry name" value="MutH-like"/>
    <property type="match status" value="1"/>
</dbReference>
<dbReference type="InterPro" id="IPR037057">
    <property type="entry name" value="DNA_rep_MutH/T2_RE_sf"/>
</dbReference>
<gene>
    <name evidence="5" type="ORF">CKF58_00815</name>
</gene>
<evidence type="ECO:0000256" key="2">
    <source>
        <dbReference type="ARBA" id="ARBA00022759"/>
    </source>
</evidence>
<dbReference type="SUPFAM" id="SSF52980">
    <property type="entry name" value="Restriction endonuclease-like"/>
    <property type="match status" value="1"/>
</dbReference>
<dbReference type="GO" id="GO:0003677">
    <property type="term" value="F:DNA binding"/>
    <property type="evidence" value="ECO:0007669"/>
    <property type="project" value="InterPro"/>
</dbReference>
<dbReference type="Pfam" id="PF02976">
    <property type="entry name" value="MutH"/>
    <property type="match status" value="1"/>
</dbReference>
<proteinExistence type="predicted"/>
<dbReference type="SMART" id="SM00927">
    <property type="entry name" value="MutH"/>
    <property type="match status" value="1"/>
</dbReference>
<keyword evidence="6" id="KW-1185">Reference proteome</keyword>
<accession>A0A3A1YS09</accession>
<dbReference type="Gene3D" id="3.40.600.10">
    <property type="entry name" value="DNA mismatch repair MutH/Restriction endonuclease, type II"/>
    <property type="match status" value="1"/>
</dbReference>
<keyword evidence="1" id="KW-0540">Nuclease</keyword>
<protein>
    <recommendedName>
        <fullName evidence="4">DNA mismatch repair MutH/Type II restriction enzyme Sau3AI domain-containing protein</fullName>
    </recommendedName>
</protein>
<keyword evidence="2" id="KW-0255">Endonuclease</keyword>
<dbReference type="Proteomes" id="UP000265916">
    <property type="component" value="Unassembled WGS sequence"/>
</dbReference>
<organism evidence="5 6">
    <name type="scientific">Psittacicella hinzii</name>
    <dbReference type="NCBI Taxonomy" id="2028575"/>
    <lineage>
        <taxon>Bacteria</taxon>
        <taxon>Pseudomonadati</taxon>
        <taxon>Pseudomonadota</taxon>
        <taxon>Gammaproteobacteria</taxon>
        <taxon>Pasteurellales</taxon>
        <taxon>Psittacicellaceae</taxon>
        <taxon>Psittacicella</taxon>
    </lineage>
</organism>
<evidence type="ECO:0000259" key="4">
    <source>
        <dbReference type="SMART" id="SM00927"/>
    </source>
</evidence>
<evidence type="ECO:0000313" key="5">
    <source>
        <dbReference type="EMBL" id="RIY40301.1"/>
    </source>
</evidence>
<comment type="caution">
    <text evidence="5">The sequence shown here is derived from an EMBL/GenBank/DDBJ whole genome shotgun (WGS) entry which is preliminary data.</text>
</comment>
<dbReference type="EMBL" id="NRJG01000015">
    <property type="protein sequence ID" value="RIY40301.1"/>
    <property type="molecule type" value="Genomic_DNA"/>
</dbReference>
<dbReference type="InterPro" id="IPR011335">
    <property type="entry name" value="Restrct_endonuc-II-like"/>
</dbReference>
<dbReference type="RefSeq" id="WP_119530092.1">
    <property type="nucleotide sequence ID" value="NZ_JBHSSP010000009.1"/>
</dbReference>
<sequence>MNNKSSWSAYNLELNLSDTEHSLQVNKYHAMFDHLSAAQATNLAQREGELALYTHQSFFTEQVQPAAPPQTWSQLLTYVQALVGKTVEQIADKHQVELIDSLKLNRGWLGNLIEIALGASAGSKPTQDFIDLGLELKTLAINENGKVKSDIFISSLPLNSYMLQDWQLSHVLYKLKRILFIPVENNPEIPLAQRRIGKGFIWSPNAQQLATLEADWKSIMEIITQRDFTALKSNLGSALCVRVKALNTQQSNTFNDIDLHSINLPPLSFYLRRNFVNEILQSVYNS</sequence>